<dbReference type="Proteomes" id="UP001341840">
    <property type="component" value="Unassembled WGS sequence"/>
</dbReference>
<accession>A0ABU6U1F5</accession>
<gene>
    <name evidence="1" type="ORF">PIB30_112822</name>
</gene>
<proteinExistence type="predicted"/>
<feature type="non-terminal residue" evidence="1">
    <location>
        <position position="1"/>
    </location>
</feature>
<name>A0ABU6U1F5_9FABA</name>
<comment type="caution">
    <text evidence="1">The sequence shown here is derived from an EMBL/GenBank/DDBJ whole genome shotgun (WGS) entry which is preliminary data.</text>
</comment>
<feature type="non-terminal residue" evidence="1">
    <location>
        <position position="123"/>
    </location>
</feature>
<sequence>DSNHSLHLHLLKSNQVILKKPSQRWFSTLTHSWMKLEQISRTKKLPFEIWKFKLDKLLNNSIKVLKNHPTFFLVIQSSILDKSARRLHLGVGKQKKMTLKIKNQLKILVPHLPKRKKKCIFHL</sequence>
<reference evidence="1 2" key="1">
    <citation type="journal article" date="2023" name="Plants (Basel)">
        <title>Bridging the Gap: Combining Genomics and Transcriptomics Approaches to Understand Stylosanthes scabra, an Orphan Legume from the Brazilian Caatinga.</title>
        <authorList>
            <person name="Ferreira-Neto J.R.C."/>
            <person name="da Silva M.D."/>
            <person name="Binneck E."/>
            <person name="de Melo N.F."/>
            <person name="da Silva R.H."/>
            <person name="de Melo A.L.T.M."/>
            <person name="Pandolfi V."/>
            <person name="Bustamante F.O."/>
            <person name="Brasileiro-Vidal A.C."/>
            <person name="Benko-Iseppon A.M."/>
        </authorList>
    </citation>
    <scope>NUCLEOTIDE SEQUENCE [LARGE SCALE GENOMIC DNA]</scope>
    <source>
        <tissue evidence="1">Leaves</tissue>
    </source>
</reference>
<keyword evidence="2" id="KW-1185">Reference proteome</keyword>
<evidence type="ECO:0000313" key="1">
    <source>
        <dbReference type="EMBL" id="MED6154465.1"/>
    </source>
</evidence>
<organism evidence="1 2">
    <name type="scientific">Stylosanthes scabra</name>
    <dbReference type="NCBI Taxonomy" id="79078"/>
    <lineage>
        <taxon>Eukaryota</taxon>
        <taxon>Viridiplantae</taxon>
        <taxon>Streptophyta</taxon>
        <taxon>Embryophyta</taxon>
        <taxon>Tracheophyta</taxon>
        <taxon>Spermatophyta</taxon>
        <taxon>Magnoliopsida</taxon>
        <taxon>eudicotyledons</taxon>
        <taxon>Gunneridae</taxon>
        <taxon>Pentapetalae</taxon>
        <taxon>rosids</taxon>
        <taxon>fabids</taxon>
        <taxon>Fabales</taxon>
        <taxon>Fabaceae</taxon>
        <taxon>Papilionoideae</taxon>
        <taxon>50 kb inversion clade</taxon>
        <taxon>dalbergioids sensu lato</taxon>
        <taxon>Dalbergieae</taxon>
        <taxon>Pterocarpus clade</taxon>
        <taxon>Stylosanthes</taxon>
    </lineage>
</organism>
<protein>
    <submittedName>
        <fullName evidence="1">Uncharacterized protein</fullName>
    </submittedName>
</protein>
<dbReference type="EMBL" id="JASCZI010099056">
    <property type="protein sequence ID" value="MED6154465.1"/>
    <property type="molecule type" value="Genomic_DNA"/>
</dbReference>
<evidence type="ECO:0000313" key="2">
    <source>
        <dbReference type="Proteomes" id="UP001341840"/>
    </source>
</evidence>